<name>A0A6P7TWT5_9MOLL</name>
<dbReference type="PANTHER" id="PTHR22966">
    <property type="entry name" value="2-AMINOETHANETHIOL DIOXYGENASE"/>
    <property type="match status" value="1"/>
</dbReference>
<gene>
    <name evidence="5" type="primary">LOC115226919</name>
</gene>
<dbReference type="CDD" id="cd20289">
    <property type="entry name" value="cupin_ADO"/>
    <property type="match status" value="1"/>
</dbReference>
<dbReference type="GO" id="GO:0046872">
    <property type="term" value="F:metal ion binding"/>
    <property type="evidence" value="ECO:0007669"/>
    <property type="project" value="UniProtKB-KW"/>
</dbReference>
<reference evidence="5" key="1">
    <citation type="submission" date="2025-08" db="UniProtKB">
        <authorList>
            <consortium name="RefSeq"/>
        </authorList>
    </citation>
    <scope>IDENTIFICATION</scope>
</reference>
<dbReference type="InterPro" id="IPR012864">
    <property type="entry name" value="PCO/ADO"/>
</dbReference>
<dbReference type="PANTHER" id="PTHR22966:SF61">
    <property type="entry name" value="2-AMINOETHANETHIOL DIOXYGENASE"/>
    <property type="match status" value="1"/>
</dbReference>
<evidence type="ECO:0000313" key="4">
    <source>
        <dbReference type="Proteomes" id="UP000515154"/>
    </source>
</evidence>
<protein>
    <submittedName>
        <fullName evidence="5">2-aminoethanethiol dioxygenase-like</fullName>
    </submittedName>
</protein>
<dbReference type="Pfam" id="PF07847">
    <property type="entry name" value="PCO_ADO"/>
    <property type="match status" value="1"/>
</dbReference>
<accession>A0A6P7TWT5</accession>
<dbReference type="InterPro" id="IPR011051">
    <property type="entry name" value="RmlC_Cupin_sf"/>
</dbReference>
<keyword evidence="4" id="KW-1185">Reference proteome</keyword>
<evidence type="ECO:0000256" key="3">
    <source>
        <dbReference type="ARBA" id="ARBA00023004"/>
    </source>
</evidence>
<dbReference type="KEGG" id="osn:115226919"/>
<keyword evidence="1" id="KW-0479">Metal-binding</keyword>
<dbReference type="Proteomes" id="UP000515154">
    <property type="component" value="Unplaced"/>
</dbReference>
<dbReference type="SUPFAM" id="SSF51182">
    <property type="entry name" value="RmlC-like cupins"/>
    <property type="match status" value="1"/>
</dbReference>
<evidence type="ECO:0000313" key="5">
    <source>
        <dbReference type="RefSeq" id="XP_029653757.1"/>
    </source>
</evidence>
<dbReference type="InterPro" id="IPR014710">
    <property type="entry name" value="RmlC-like_jellyroll"/>
</dbReference>
<evidence type="ECO:0000256" key="2">
    <source>
        <dbReference type="ARBA" id="ARBA00023002"/>
    </source>
</evidence>
<sequence>MSLLQLIGKAAYKCILSSNKKSDFQELKNLFSRVQKSDLNFTACSDYDLDKYRQIFLQIFEDTKIMAFIVILAENARIPLHDHHQMNGFVKIIEGCAKVETFTPVKEGRSPSEIICRRELEGEITSETKSCLTLSPNFGNIHQLSAINGPCAFFDILFPPYESDCLADIWKDIRERIKYRGKIFWGKANIGNFGFEWIDG</sequence>
<proteinExistence type="predicted"/>
<keyword evidence="3" id="KW-0408">Iron</keyword>
<keyword evidence="2" id="KW-0560">Oxidoreductase</keyword>
<dbReference type="Gene3D" id="2.60.120.10">
    <property type="entry name" value="Jelly Rolls"/>
    <property type="match status" value="1"/>
</dbReference>
<dbReference type="RefSeq" id="XP_029653757.1">
    <property type="nucleotide sequence ID" value="XM_029797897.1"/>
</dbReference>
<dbReference type="GO" id="GO:0016702">
    <property type="term" value="F:oxidoreductase activity, acting on single donors with incorporation of molecular oxygen, incorporation of two atoms of oxygen"/>
    <property type="evidence" value="ECO:0007669"/>
    <property type="project" value="InterPro"/>
</dbReference>
<dbReference type="AlphaFoldDB" id="A0A6P7TWT5"/>
<evidence type="ECO:0000256" key="1">
    <source>
        <dbReference type="ARBA" id="ARBA00022723"/>
    </source>
</evidence>
<dbReference type="GO" id="GO:0005739">
    <property type="term" value="C:mitochondrion"/>
    <property type="evidence" value="ECO:0007669"/>
    <property type="project" value="TreeGrafter"/>
</dbReference>
<organism evidence="4 5">
    <name type="scientific">Octopus sinensis</name>
    <name type="common">East Asian common octopus</name>
    <dbReference type="NCBI Taxonomy" id="2607531"/>
    <lineage>
        <taxon>Eukaryota</taxon>
        <taxon>Metazoa</taxon>
        <taxon>Spiralia</taxon>
        <taxon>Lophotrochozoa</taxon>
        <taxon>Mollusca</taxon>
        <taxon>Cephalopoda</taxon>
        <taxon>Coleoidea</taxon>
        <taxon>Octopodiformes</taxon>
        <taxon>Octopoda</taxon>
        <taxon>Incirrata</taxon>
        <taxon>Octopodidae</taxon>
        <taxon>Octopus</taxon>
    </lineage>
</organism>